<keyword evidence="4" id="KW-1185">Reference proteome</keyword>
<evidence type="ECO:0000259" key="2">
    <source>
        <dbReference type="Pfam" id="PF07007"/>
    </source>
</evidence>
<dbReference type="Gene3D" id="1.20.1270.180">
    <property type="match status" value="1"/>
</dbReference>
<organism evidence="3 4">
    <name type="scientific">Cereibacter azotoformans</name>
    <dbReference type="NCBI Taxonomy" id="43057"/>
    <lineage>
        <taxon>Bacteria</taxon>
        <taxon>Pseudomonadati</taxon>
        <taxon>Pseudomonadota</taxon>
        <taxon>Alphaproteobacteria</taxon>
        <taxon>Rhodobacterales</taxon>
        <taxon>Paracoccaceae</taxon>
        <taxon>Cereibacter</taxon>
    </lineage>
</organism>
<dbReference type="InterPro" id="IPR052755">
    <property type="entry name" value="Lysozyme_Inhibitor_LprI"/>
</dbReference>
<gene>
    <name evidence="3" type="ORF">C8J28_104245</name>
</gene>
<accession>A0A2T5KBG8</accession>
<feature type="chain" id="PRO_5015623120" evidence="1">
    <location>
        <begin position="21"/>
        <end position="225"/>
    </location>
</feature>
<evidence type="ECO:0000313" key="3">
    <source>
        <dbReference type="EMBL" id="PTR19758.1"/>
    </source>
</evidence>
<dbReference type="Proteomes" id="UP000244060">
    <property type="component" value="Unassembled WGS sequence"/>
</dbReference>
<feature type="signal peptide" evidence="1">
    <location>
        <begin position="1"/>
        <end position="20"/>
    </location>
</feature>
<dbReference type="OrthoDB" id="8453064at2"/>
<protein>
    <submittedName>
        <fullName evidence="3">Uncharacterized protein DUF1311</fullName>
    </submittedName>
</protein>
<dbReference type="PANTHER" id="PTHR37549:SF1">
    <property type="entry name" value="LIPOPROTEIN LPRI"/>
    <property type="match status" value="1"/>
</dbReference>
<dbReference type="AlphaFoldDB" id="A0A2T5KBG8"/>
<reference evidence="3 4" key="1">
    <citation type="submission" date="2018-04" db="EMBL/GenBank/DDBJ databases">
        <title>Genomic Encyclopedia of Type Strains, Phase III (KMG-III): the genomes of soil and plant-associated and newly described type strains.</title>
        <authorList>
            <person name="Whitman W."/>
        </authorList>
    </citation>
    <scope>NUCLEOTIDE SEQUENCE [LARGE SCALE GENOMIC DNA]</scope>
    <source>
        <strain evidence="3 4">KA25</strain>
    </source>
</reference>
<proteinExistence type="predicted"/>
<comment type="caution">
    <text evidence="3">The sequence shown here is derived from an EMBL/GenBank/DDBJ whole genome shotgun (WGS) entry which is preliminary data.</text>
</comment>
<dbReference type="Pfam" id="PF07007">
    <property type="entry name" value="LprI"/>
    <property type="match status" value="1"/>
</dbReference>
<name>A0A2T5KBG8_9RHOB</name>
<dbReference type="EMBL" id="QAOT01000004">
    <property type="protein sequence ID" value="PTR19758.1"/>
    <property type="molecule type" value="Genomic_DNA"/>
</dbReference>
<feature type="domain" description="Lysozyme inhibitor LprI-like N-terminal" evidence="2">
    <location>
        <begin position="25"/>
        <end position="83"/>
    </location>
</feature>
<dbReference type="PANTHER" id="PTHR37549">
    <property type="entry name" value="LIPOPROTEIN LPRI"/>
    <property type="match status" value="1"/>
</dbReference>
<evidence type="ECO:0000256" key="1">
    <source>
        <dbReference type="SAM" id="SignalP"/>
    </source>
</evidence>
<dbReference type="GO" id="GO:0005576">
    <property type="term" value="C:extracellular region"/>
    <property type="evidence" value="ECO:0007669"/>
    <property type="project" value="TreeGrafter"/>
</dbReference>
<evidence type="ECO:0000313" key="4">
    <source>
        <dbReference type="Proteomes" id="UP000244060"/>
    </source>
</evidence>
<keyword evidence="1" id="KW-0732">Signal</keyword>
<dbReference type="RefSeq" id="WP_108220576.1">
    <property type="nucleotide sequence ID" value="NZ_QAOT01000004.1"/>
</dbReference>
<dbReference type="InterPro" id="IPR009739">
    <property type="entry name" value="LprI-like_N"/>
</dbReference>
<sequence length="225" mass="23450">MRLWLSLSLTVAATSAAAQASFDCSRAGTMVEHAICSDPALAALDRDVAEAYGAARAGQPPAVRDQFLAEQRAWLAARDGCGSDRTCLSAAMQNRLAALHASGKAAAPPSDGFTGLYCSEGAVMGMQLVGSSLRFDFMVFSGMHSCGTPILTGQRIGAGWTAVDGACRLHVTVEGPDIVVRTDTPAACKEAYCGARATIDEFHMPYSARRPVADPFIGGAGERSC</sequence>